<feature type="compositionally biased region" description="Pro residues" evidence="5">
    <location>
        <begin position="145"/>
        <end position="155"/>
    </location>
</feature>
<feature type="domain" description="WWE" evidence="7">
    <location>
        <begin position="578"/>
        <end position="658"/>
    </location>
</feature>
<dbReference type="InterPro" id="IPR051712">
    <property type="entry name" value="ARTD-AVP"/>
</dbReference>
<keyword evidence="4" id="KW-0863">Zinc-finger</keyword>
<proteinExistence type="inferred from homology"/>
<evidence type="ECO:0000256" key="4">
    <source>
        <dbReference type="PROSITE-ProRule" id="PRU00723"/>
    </source>
</evidence>
<dbReference type="GO" id="GO:0003950">
    <property type="term" value="F:NAD+ poly-ADP-ribosyltransferase activity"/>
    <property type="evidence" value="ECO:0007669"/>
    <property type="project" value="TreeGrafter"/>
</dbReference>
<evidence type="ECO:0000256" key="5">
    <source>
        <dbReference type="SAM" id="MobiDB-lite"/>
    </source>
</evidence>
<evidence type="ECO:0000256" key="1">
    <source>
        <dbReference type="ARBA" id="ARBA00004123"/>
    </source>
</evidence>
<keyword evidence="2" id="KW-0539">Nucleus</keyword>
<feature type="region of interest" description="Disordered" evidence="5">
    <location>
        <begin position="886"/>
        <end position="933"/>
    </location>
</feature>
<evidence type="ECO:0000259" key="7">
    <source>
        <dbReference type="PROSITE" id="PS50918"/>
    </source>
</evidence>
<dbReference type="PANTHER" id="PTHR45740">
    <property type="entry name" value="POLY [ADP-RIBOSE] POLYMERASE"/>
    <property type="match status" value="1"/>
</dbReference>
<evidence type="ECO:0000313" key="8">
    <source>
        <dbReference type="EMBL" id="PVD35407.1"/>
    </source>
</evidence>
<feature type="compositionally biased region" description="Gly residues" evidence="5">
    <location>
        <begin position="44"/>
        <end position="57"/>
    </location>
</feature>
<dbReference type="InterPro" id="IPR004170">
    <property type="entry name" value="WWE_dom"/>
</dbReference>
<evidence type="ECO:0000259" key="6">
    <source>
        <dbReference type="PROSITE" id="PS50103"/>
    </source>
</evidence>
<dbReference type="EMBL" id="PZQS01000002">
    <property type="protein sequence ID" value="PVD35407.1"/>
    <property type="molecule type" value="Genomic_DNA"/>
</dbReference>
<dbReference type="Gene3D" id="4.10.1000.10">
    <property type="entry name" value="Zinc finger, CCCH-type"/>
    <property type="match status" value="1"/>
</dbReference>
<dbReference type="SUPFAM" id="SSF117839">
    <property type="entry name" value="WWE domain"/>
    <property type="match status" value="1"/>
</dbReference>
<dbReference type="PROSITE" id="PS50103">
    <property type="entry name" value="ZF_C3H1"/>
    <property type="match status" value="2"/>
</dbReference>
<feature type="region of interest" description="Disordered" evidence="5">
    <location>
        <begin position="1"/>
        <end position="57"/>
    </location>
</feature>
<gene>
    <name evidence="8" type="ORF">C0Q70_02369</name>
</gene>
<feature type="domain" description="C3H1-type" evidence="6">
    <location>
        <begin position="469"/>
        <end position="492"/>
    </location>
</feature>
<dbReference type="Pfam" id="PF02825">
    <property type="entry name" value="WWE"/>
    <property type="match status" value="1"/>
</dbReference>
<keyword evidence="9" id="KW-1185">Reference proteome</keyword>
<dbReference type="GO" id="GO:0005634">
    <property type="term" value="C:nucleus"/>
    <property type="evidence" value="ECO:0007669"/>
    <property type="project" value="UniProtKB-SubCell"/>
</dbReference>
<feature type="compositionally biased region" description="Basic and acidic residues" evidence="5">
    <location>
        <begin position="306"/>
        <end position="315"/>
    </location>
</feature>
<dbReference type="Gene3D" id="3.30.720.50">
    <property type="match status" value="1"/>
</dbReference>
<dbReference type="GO" id="GO:1990404">
    <property type="term" value="F:NAD+-protein mono-ADP-ribosyltransferase activity"/>
    <property type="evidence" value="ECO:0007669"/>
    <property type="project" value="TreeGrafter"/>
</dbReference>
<evidence type="ECO:0000256" key="2">
    <source>
        <dbReference type="ARBA" id="ARBA00023242"/>
    </source>
</evidence>
<evidence type="ECO:0000313" key="9">
    <source>
        <dbReference type="Proteomes" id="UP000245119"/>
    </source>
</evidence>
<dbReference type="SUPFAM" id="SSF56399">
    <property type="entry name" value="ADP-ribosylation"/>
    <property type="match status" value="1"/>
</dbReference>
<feature type="compositionally biased region" description="Polar residues" evidence="5">
    <location>
        <begin position="914"/>
        <end position="925"/>
    </location>
</feature>
<name>A0A2T7PPV6_POMCA</name>
<sequence>MMCDYMHEHGTQSGGKQKQKQNVQDKGKGSEKGCSCSTPEVRGGRGQGRGRGGEEVGVGDMGEEKLIREKKDVKRMILMMRNMMKKILMQEAYAVKVMARRNKGEGSNTSVHRHGEGRHHTPHELPPGQPQPHYQVQVPTSQQQPPRPLFPPPLQYPGACSNLPPPGYPYPGPHLVTGQTDFISGSCPRGTDCRFSHNFHSPTNQKVCHELGLQNFTNDDIRKIILCSNPSVCEKYNRSGCNGDDCLHLHVCAEHVQQKCTAGESCKKSHSVKSIEHNQWVLKTFNLAHLPEGVLNKMLIIKRDSEKKSGPDAKQKQFTKSKPPKESKGIVMTNPPQELERQGEELSSSPLFLPDNPTEGGEQGQDNNEGSDKGKKQLPTPRKSKKSRGQKIKIPNSAQGEPEDEAGRGHQGQQDTWIAKGDPDAGDDENQFEADIPSVPQTFTNNPALEIEDVEGVQGQQHASQYAYLCEMYSCTGDCPTGFLCPYYHHRRKIMYQWQIYLFECWYDFSETDSYDIERCFCTLSVQETFEVVLEGIGELRLTIDFDAMEATVEDSFGGSVVSSDQVPVQRWSTRSYIEADPAATLSYYTQWIWYCQDDTGCFLPFNPERLQYTLEEKYVRGQQKYYYEQDNARFVLHFNERGRVNLDNHSISRVMRRPVFIESHETTAPVMSELLLLEKPTLQHPVQLNWNCVDKYQDFELLELDATGAEFQDVAIKFHASLDRRNETILTIFRIQNPALWDTYCSKKRAMTPRDMTDKDVDERQLFHGTPTLDAVRGIAPTIWTFEDQERMLVQNMERVLTSLQVLYIATVTPVYLKTHGSEKAYKLAQTKSQGSLPMLSQATGIPKSTADESYAPSQYSSSISADISASELKELSYPMTSISSQGDLTDTVSYSPDANEKRPVPAPRKSRLGNTSSATTEYQASVGVPSETTPMKQSIEINLLEKAVEWTLAKSIPMIQKDEKCILS</sequence>
<evidence type="ECO:0008006" key="10">
    <source>
        <dbReference type="Google" id="ProtNLM"/>
    </source>
</evidence>
<dbReference type="PROSITE" id="PS50918">
    <property type="entry name" value="WWE"/>
    <property type="match status" value="1"/>
</dbReference>
<dbReference type="Proteomes" id="UP000245119">
    <property type="component" value="Linkage Group LG2"/>
</dbReference>
<feature type="domain" description="C3H1-type" evidence="6">
    <location>
        <begin position="181"/>
        <end position="200"/>
    </location>
</feature>
<feature type="region of interest" description="Disordered" evidence="5">
    <location>
        <begin position="103"/>
        <end position="156"/>
    </location>
</feature>
<organism evidence="8 9">
    <name type="scientific">Pomacea canaliculata</name>
    <name type="common">Golden apple snail</name>
    <dbReference type="NCBI Taxonomy" id="400727"/>
    <lineage>
        <taxon>Eukaryota</taxon>
        <taxon>Metazoa</taxon>
        <taxon>Spiralia</taxon>
        <taxon>Lophotrochozoa</taxon>
        <taxon>Mollusca</taxon>
        <taxon>Gastropoda</taxon>
        <taxon>Caenogastropoda</taxon>
        <taxon>Architaenioglossa</taxon>
        <taxon>Ampullarioidea</taxon>
        <taxon>Ampullariidae</taxon>
        <taxon>Pomacea</taxon>
    </lineage>
</organism>
<comment type="similarity">
    <text evidence="3">Belongs to the ARTD/PARP family.</text>
</comment>
<comment type="caution">
    <text evidence="8">The sequence shown here is derived from an EMBL/GenBank/DDBJ whole genome shotgun (WGS) entry which is preliminary data.</text>
</comment>
<dbReference type="InterPro" id="IPR037197">
    <property type="entry name" value="WWE_dom_sf"/>
</dbReference>
<feature type="compositionally biased region" description="Polar residues" evidence="5">
    <location>
        <begin position="886"/>
        <end position="898"/>
    </location>
</feature>
<dbReference type="STRING" id="400727.A0A2T7PPV6"/>
<feature type="compositionally biased region" description="Basic residues" evidence="5">
    <location>
        <begin position="382"/>
        <end position="391"/>
    </location>
</feature>
<dbReference type="AlphaFoldDB" id="A0A2T7PPV6"/>
<feature type="compositionally biased region" description="Low complexity" evidence="5">
    <location>
        <begin position="135"/>
        <end position="144"/>
    </location>
</feature>
<dbReference type="GO" id="GO:0008270">
    <property type="term" value="F:zinc ion binding"/>
    <property type="evidence" value="ECO:0007669"/>
    <property type="project" value="UniProtKB-KW"/>
</dbReference>
<dbReference type="Gene3D" id="3.90.228.10">
    <property type="match status" value="1"/>
</dbReference>
<dbReference type="InterPro" id="IPR000571">
    <property type="entry name" value="Znf_CCCH"/>
</dbReference>
<reference evidence="8 9" key="1">
    <citation type="submission" date="2018-04" db="EMBL/GenBank/DDBJ databases">
        <title>The genome of golden apple snail Pomacea canaliculata provides insight into stress tolerance and invasive adaptation.</title>
        <authorList>
            <person name="Liu C."/>
            <person name="Liu B."/>
            <person name="Ren Y."/>
            <person name="Zhang Y."/>
            <person name="Wang H."/>
            <person name="Li S."/>
            <person name="Jiang F."/>
            <person name="Yin L."/>
            <person name="Zhang G."/>
            <person name="Qian W."/>
            <person name="Fan W."/>
        </authorList>
    </citation>
    <scope>NUCLEOTIDE SEQUENCE [LARGE SCALE GENOMIC DNA]</scope>
    <source>
        <strain evidence="8">SZHN2017</strain>
        <tissue evidence="8">Muscle</tissue>
    </source>
</reference>
<dbReference type="PANTHER" id="PTHR45740:SF2">
    <property type="entry name" value="POLY [ADP-RIBOSE] POLYMERASE"/>
    <property type="match status" value="1"/>
</dbReference>
<keyword evidence="4" id="KW-0479">Metal-binding</keyword>
<dbReference type="OrthoDB" id="5988750at2759"/>
<evidence type="ECO:0000256" key="3">
    <source>
        <dbReference type="ARBA" id="ARBA00024347"/>
    </source>
</evidence>
<protein>
    <recommendedName>
        <fullName evidence="10">Poly [ADP-ribose] polymerase</fullName>
    </recommendedName>
</protein>
<comment type="subcellular location">
    <subcellularLocation>
        <location evidence="1">Nucleus</location>
    </subcellularLocation>
</comment>
<feature type="zinc finger region" description="C3H1-type" evidence="4">
    <location>
        <begin position="181"/>
        <end position="200"/>
    </location>
</feature>
<feature type="compositionally biased region" description="Basic and acidic residues" evidence="5">
    <location>
        <begin position="1"/>
        <end position="10"/>
    </location>
</feature>
<feature type="zinc finger region" description="C3H1-type" evidence="4">
    <location>
        <begin position="469"/>
        <end position="492"/>
    </location>
</feature>
<keyword evidence="4" id="KW-0862">Zinc</keyword>
<feature type="region of interest" description="Disordered" evidence="5">
    <location>
        <begin position="306"/>
        <end position="444"/>
    </location>
</feature>
<accession>A0A2T7PPV6</accession>